<accession>A0A5C5XMZ8</accession>
<dbReference type="Proteomes" id="UP000316095">
    <property type="component" value="Unassembled WGS sequence"/>
</dbReference>
<comment type="caution">
    <text evidence="1">The sequence shown here is derived from an EMBL/GenBank/DDBJ whole genome shotgun (WGS) entry which is preliminary data.</text>
</comment>
<gene>
    <name evidence="1" type="ORF">Pan54_45010</name>
</gene>
<organism evidence="1 2">
    <name type="scientific">Rubinisphaera italica</name>
    <dbReference type="NCBI Taxonomy" id="2527969"/>
    <lineage>
        <taxon>Bacteria</taxon>
        <taxon>Pseudomonadati</taxon>
        <taxon>Planctomycetota</taxon>
        <taxon>Planctomycetia</taxon>
        <taxon>Planctomycetales</taxon>
        <taxon>Planctomycetaceae</taxon>
        <taxon>Rubinisphaera</taxon>
    </lineage>
</organism>
<evidence type="ECO:0000313" key="2">
    <source>
        <dbReference type="Proteomes" id="UP000316095"/>
    </source>
</evidence>
<evidence type="ECO:0000313" key="1">
    <source>
        <dbReference type="EMBL" id="TWT63743.1"/>
    </source>
</evidence>
<keyword evidence="2" id="KW-1185">Reference proteome</keyword>
<protein>
    <submittedName>
        <fullName evidence="1">Uncharacterized protein</fullName>
    </submittedName>
</protein>
<proteinExistence type="predicted"/>
<name>A0A5C5XMZ8_9PLAN</name>
<dbReference type="EMBL" id="SJPG01000001">
    <property type="protein sequence ID" value="TWT63743.1"/>
    <property type="molecule type" value="Genomic_DNA"/>
</dbReference>
<sequence length="74" mass="8558">MTTNNHSEEITIKEEENDFPLQTVSFVRIGSAHAEASPEIEKSLQQFLYRVRDDVAVIYEPEAIGQDVEIKRMY</sequence>
<dbReference type="AlphaFoldDB" id="A0A5C5XMZ8"/>
<reference evidence="1 2" key="1">
    <citation type="submission" date="2019-02" db="EMBL/GenBank/DDBJ databases">
        <title>Deep-cultivation of Planctomycetes and their phenomic and genomic characterization uncovers novel biology.</title>
        <authorList>
            <person name="Wiegand S."/>
            <person name="Jogler M."/>
            <person name="Boedeker C."/>
            <person name="Pinto D."/>
            <person name="Vollmers J."/>
            <person name="Rivas-Marin E."/>
            <person name="Kohn T."/>
            <person name="Peeters S.H."/>
            <person name="Heuer A."/>
            <person name="Rast P."/>
            <person name="Oberbeckmann S."/>
            <person name="Bunk B."/>
            <person name="Jeske O."/>
            <person name="Meyerdierks A."/>
            <person name="Storesund J.E."/>
            <person name="Kallscheuer N."/>
            <person name="Luecker S."/>
            <person name="Lage O.M."/>
            <person name="Pohl T."/>
            <person name="Merkel B.J."/>
            <person name="Hornburger P."/>
            <person name="Mueller R.-W."/>
            <person name="Bruemmer F."/>
            <person name="Labrenz M."/>
            <person name="Spormann A.M."/>
            <person name="Op Den Camp H."/>
            <person name="Overmann J."/>
            <person name="Amann R."/>
            <person name="Jetten M.S.M."/>
            <person name="Mascher T."/>
            <person name="Medema M.H."/>
            <person name="Devos D.P."/>
            <person name="Kaster A.-K."/>
            <person name="Ovreas L."/>
            <person name="Rohde M."/>
            <person name="Galperin M.Y."/>
            <person name="Jogler C."/>
        </authorList>
    </citation>
    <scope>NUCLEOTIDE SEQUENCE [LARGE SCALE GENOMIC DNA]</scope>
    <source>
        <strain evidence="1 2">Pan54</strain>
    </source>
</reference>
<dbReference type="RefSeq" id="WP_146505531.1">
    <property type="nucleotide sequence ID" value="NZ_SJPG01000001.1"/>
</dbReference>